<dbReference type="EMBL" id="BMAO01010894">
    <property type="protein sequence ID" value="GFQ70193.1"/>
    <property type="molecule type" value="Genomic_DNA"/>
</dbReference>
<gene>
    <name evidence="2" type="primary">NCL1_17912</name>
    <name evidence="2" type="ORF">TNCT_357431</name>
</gene>
<protein>
    <submittedName>
        <fullName evidence="2">Fatty acyl-CoA reductase 2</fullName>
    </submittedName>
</protein>
<evidence type="ECO:0000313" key="2">
    <source>
        <dbReference type="EMBL" id="GFQ70193.1"/>
    </source>
</evidence>
<keyword evidence="3" id="KW-1185">Reference proteome</keyword>
<evidence type="ECO:0000313" key="3">
    <source>
        <dbReference type="Proteomes" id="UP000887116"/>
    </source>
</evidence>
<dbReference type="GO" id="GO:0035336">
    <property type="term" value="P:long-chain fatty-acyl-CoA metabolic process"/>
    <property type="evidence" value="ECO:0007669"/>
    <property type="project" value="TreeGrafter"/>
</dbReference>
<dbReference type="PANTHER" id="PTHR11011">
    <property type="entry name" value="MALE STERILITY PROTEIN 2-RELATED"/>
    <property type="match status" value="1"/>
</dbReference>
<comment type="caution">
    <text evidence="2">The sequence shown here is derived from an EMBL/GenBank/DDBJ whole genome shotgun (WGS) entry which is preliminary data.</text>
</comment>
<dbReference type="InterPro" id="IPR026055">
    <property type="entry name" value="FAR"/>
</dbReference>
<proteinExistence type="predicted"/>
<accession>A0A8X6F3S3</accession>
<dbReference type="InterPro" id="IPR033640">
    <property type="entry name" value="FAR_C"/>
</dbReference>
<evidence type="ECO:0000259" key="1">
    <source>
        <dbReference type="Pfam" id="PF03015"/>
    </source>
</evidence>
<reference evidence="2" key="1">
    <citation type="submission" date="2020-07" db="EMBL/GenBank/DDBJ databases">
        <title>Multicomponent nature underlies the extraordinary mechanical properties of spider dragline silk.</title>
        <authorList>
            <person name="Kono N."/>
            <person name="Nakamura H."/>
            <person name="Mori M."/>
            <person name="Yoshida Y."/>
            <person name="Ohtoshi R."/>
            <person name="Malay A.D."/>
            <person name="Moran D.A.P."/>
            <person name="Tomita M."/>
            <person name="Numata K."/>
            <person name="Arakawa K."/>
        </authorList>
    </citation>
    <scope>NUCLEOTIDE SEQUENCE</scope>
</reference>
<dbReference type="Pfam" id="PF03015">
    <property type="entry name" value="Sterile"/>
    <property type="match status" value="1"/>
</dbReference>
<dbReference type="OrthoDB" id="6435701at2759"/>
<dbReference type="PANTHER" id="PTHR11011:SF116">
    <property type="entry name" value="FATTY ACYL-COA REDUCTASE CG5065-RELATED"/>
    <property type="match status" value="1"/>
</dbReference>
<dbReference type="GO" id="GO:0080019">
    <property type="term" value="F:alcohol-forming very long-chain fatty acyl-CoA reductase activity"/>
    <property type="evidence" value="ECO:0007669"/>
    <property type="project" value="InterPro"/>
</dbReference>
<dbReference type="AlphaFoldDB" id="A0A8X6F3S3"/>
<organism evidence="2 3">
    <name type="scientific">Trichonephila clavata</name>
    <name type="common">Joro spider</name>
    <name type="synonym">Nephila clavata</name>
    <dbReference type="NCBI Taxonomy" id="2740835"/>
    <lineage>
        <taxon>Eukaryota</taxon>
        <taxon>Metazoa</taxon>
        <taxon>Ecdysozoa</taxon>
        <taxon>Arthropoda</taxon>
        <taxon>Chelicerata</taxon>
        <taxon>Arachnida</taxon>
        <taxon>Araneae</taxon>
        <taxon>Araneomorphae</taxon>
        <taxon>Entelegynae</taxon>
        <taxon>Araneoidea</taxon>
        <taxon>Nephilidae</taxon>
        <taxon>Trichonephila</taxon>
    </lineage>
</organism>
<feature type="domain" description="Fatty acyl-CoA reductase C-terminal" evidence="1">
    <location>
        <begin position="124"/>
        <end position="204"/>
    </location>
</feature>
<dbReference type="Proteomes" id="UP000887116">
    <property type="component" value="Unassembled WGS sequence"/>
</dbReference>
<dbReference type="GO" id="GO:0005777">
    <property type="term" value="C:peroxisome"/>
    <property type="evidence" value="ECO:0007669"/>
    <property type="project" value="TreeGrafter"/>
</dbReference>
<name>A0A8X6F3S3_TRICU</name>
<dbReference type="CDD" id="cd09071">
    <property type="entry name" value="FAR_C"/>
    <property type="match status" value="1"/>
</dbReference>
<sequence length="228" mass="25959">MIALKFFQGYAEEYSSLAQLIIAIGKGFHKVLLATPDVNLEVIPADVVANAHIIAAYGVANGRYSSPFVVNCAPFGLPLHLTYMVTMLLKLINTYPVPNAFRYSNNVWIVNSKVEKTLLTIFEHYIPAVGIDLMLILQGKKPRLFSLYRFLDRVMNVSEPFLTRRVEFATENLRDLQNAVSLEKAEELYTDLEGFNVEEFMGQLTGTSQYDWKNDKKTKSERLKLINR</sequence>